<dbReference type="EMBL" id="SZVP01000014">
    <property type="protein sequence ID" value="TMM43245.1"/>
    <property type="molecule type" value="Genomic_DNA"/>
</dbReference>
<protein>
    <submittedName>
        <fullName evidence="1">Uncharacterized protein</fullName>
    </submittedName>
</protein>
<organism evidence="1 2">
    <name type="scientific">Colwellia ponticola</name>
    <dbReference type="NCBI Taxonomy" id="2304625"/>
    <lineage>
        <taxon>Bacteria</taxon>
        <taxon>Pseudomonadati</taxon>
        <taxon>Pseudomonadota</taxon>
        <taxon>Gammaproteobacteria</taxon>
        <taxon>Alteromonadales</taxon>
        <taxon>Colwelliaceae</taxon>
        <taxon>Colwellia</taxon>
    </lineage>
</organism>
<accession>A0A8H2PKZ5</accession>
<dbReference type="RefSeq" id="WP_138623936.1">
    <property type="nucleotide sequence ID" value="NZ_SZVP01000014.1"/>
</dbReference>
<comment type="caution">
    <text evidence="1">The sequence shown here is derived from an EMBL/GenBank/DDBJ whole genome shotgun (WGS) entry which is preliminary data.</text>
</comment>
<evidence type="ECO:0000313" key="1">
    <source>
        <dbReference type="EMBL" id="TMM43245.1"/>
    </source>
</evidence>
<dbReference type="Proteomes" id="UP000307702">
    <property type="component" value="Unassembled WGS sequence"/>
</dbReference>
<gene>
    <name evidence="1" type="ORF">FCS21_12745</name>
</gene>
<dbReference type="AlphaFoldDB" id="A0A8H2PKZ5"/>
<evidence type="ECO:0000313" key="2">
    <source>
        <dbReference type="Proteomes" id="UP000307702"/>
    </source>
</evidence>
<dbReference type="OrthoDB" id="6997522at2"/>
<name>A0A8H2PKZ5_9GAMM</name>
<sequence length="90" mass="10586">MHVFKYKPYYHYDGPTRSDPFREELSSEEANDHVESFFSDIERFFAEGSASFKQEDELIVITTDINETNCDEIVKKCLNSLDLFAHKVRN</sequence>
<keyword evidence="2" id="KW-1185">Reference proteome</keyword>
<proteinExistence type="predicted"/>
<reference evidence="1 2" key="1">
    <citation type="submission" date="2019-05" db="EMBL/GenBank/DDBJ databases">
        <title>Colwellia ponticola sp. nov., isolated from seawater.</title>
        <authorList>
            <person name="Yoon J.-H."/>
        </authorList>
    </citation>
    <scope>NUCLEOTIDE SEQUENCE [LARGE SCALE GENOMIC DNA]</scope>
    <source>
        <strain evidence="1 2">OISW-25</strain>
    </source>
</reference>